<reference evidence="2 3" key="1">
    <citation type="submission" date="2019-08" db="EMBL/GenBank/DDBJ databases">
        <title>Aureimonas fodiniaquatilis sp. nov., isolated from a coal mine wastewater.</title>
        <authorList>
            <person name="Kim W."/>
        </authorList>
    </citation>
    <scope>NUCLEOTIDE SEQUENCE [LARGE SCALE GENOMIC DNA]</scope>
    <source>
        <strain evidence="2 3">CAU 1482</strain>
    </source>
</reference>
<dbReference type="GO" id="GO:0009228">
    <property type="term" value="P:thiamine biosynthetic process"/>
    <property type="evidence" value="ECO:0007669"/>
    <property type="project" value="UniProtKB-KW"/>
</dbReference>
<keyword evidence="2" id="KW-0808">Transferase</keyword>
<dbReference type="GO" id="GO:0004789">
    <property type="term" value="F:thiamine-phosphate diphosphorylase activity"/>
    <property type="evidence" value="ECO:0007669"/>
    <property type="project" value="UniProtKB-EC"/>
</dbReference>
<sequence length="218" mass="22355">MTTDFIRPRLVLATTLLPDGKAGMDAMKRALSGGDVASVLIEANGRADAAFQDFAEGLVPIIQEAGAAAIVVDDTRCAGRVKADGVHVTGGDLEELGEALSRFSPRLIVGTSGFAGRHEALEAGEKMPDYLMFGSLGSDVDDAADADALDLAAWWAQIVEVPAILVGGGALDQLAPAGESGVEFIVLSRAVFGQEGSEAEAVAAANAVFDELEGRLAG</sequence>
<dbReference type="RefSeq" id="WP_149298093.1">
    <property type="nucleotide sequence ID" value="NZ_VTWH01000001.1"/>
</dbReference>
<evidence type="ECO:0000313" key="3">
    <source>
        <dbReference type="Proteomes" id="UP000324738"/>
    </source>
</evidence>
<evidence type="ECO:0000259" key="1">
    <source>
        <dbReference type="Pfam" id="PF02581"/>
    </source>
</evidence>
<comment type="caution">
    <text evidence="2">The sequence shown here is derived from an EMBL/GenBank/DDBJ whole genome shotgun (WGS) entry which is preliminary data.</text>
</comment>
<dbReference type="SUPFAM" id="SSF51391">
    <property type="entry name" value="Thiamin phosphate synthase"/>
    <property type="match status" value="1"/>
</dbReference>
<dbReference type="InterPro" id="IPR013785">
    <property type="entry name" value="Aldolase_TIM"/>
</dbReference>
<evidence type="ECO:0000313" key="2">
    <source>
        <dbReference type="EMBL" id="KAA0972408.1"/>
    </source>
</evidence>
<dbReference type="EC" id="2.5.1.3" evidence="2"/>
<name>A0A5B0E195_9HYPH</name>
<dbReference type="InterPro" id="IPR022998">
    <property type="entry name" value="ThiamineP_synth_TenI"/>
</dbReference>
<protein>
    <submittedName>
        <fullName evidence="2">Thiamine phosphate synthase</fullName>
        <ecNumber evidence="2">2.5.1.3</ecNumber>
    </submittedName>
</protein>
<dbReference type="Proteomes" id="UP000324738">
    <property type="component" value="Unassembled WGS sequence"/>
</dbReference>
<dbReference type="Gene3D" id="3.20.20.70">
    <property type="entry name" value="Aldolase class I"/>
    <property type="match status" value="1"/>
</dbReference>
<dbReference type="CDD" id="cd00564">
    <property type="entry name" value="TMP_TenI"/>
    <property type="match status" value="1"/>
</dbReference>
<dbReference type="EMBL" id="VTWH01000001">
    <property type="protein sequence ID" value="KAA0972408.1"/>
    <property type="molecule type" value="Genomic_DNA"/>
</dbReference>
<dbReference type="Pfam" id="PF02581">
    <property type="entry name" value="TMP-TENI"/>
    <property type="match status" value="1"/>
</dbReference>
<feature type="domain" description="Thiamine phosphate synthase/TenI" evidence="1">
    <location>
        <begin position="20"/>
        <end position="191"/>
    </location>
</feature>
<organism evidence="2 3">
    <name type="scientific">Aureimonas fodinaquatilis</name>
    <dbReference type="NCBI Taxonomy" id="2565783"/>
    <lineage>
        <taxon>Bacteria</taxon>
        <taxon>Pseudomonadati</taxon>
        <taxon>Pseudomonadota</taxon>
        <taxon>Alphaproteobacteria</taxon>
        <taxon>Hyphomicrobiales</taxon>
        <taxon>Aurantimonadaceae</taxon>
        <taxon>Aureimonas</taxon>
    </lineage>
</organism>
<dbReference type="AlphaFoldDB" id="A0A5B0E195"/>
<proteinExistence type="predicted"/>
<gene>
    <name evidence="2" type="ORF">FPY71_04765</name>
</gene>
<accession>A0A5B0E195</accession>
<dbReference type="OrthoDB" id="7159061at2"/>
<keyword evidence="3" id="KW-1185">Reference proteome</keyword>
<dbReference type="InterPro" id="IPR036206">
    <property type="entry name" value="ThiamineP_synth_sf"/>
</dbReference>